<name>A0A6A5S5S2_9PLEO</name>
<dbReference type="EMBL" id="ML976387">
    <property type="protein sequence ID" value="KAF1934738.1"/>
    <property type="molecule type" value="Genomic_DNA"/>
</dbReference>
<evidence type="ECO:0000313" key="2">
    <source>
        <dbReference type="Proteomes" id="UP000800038"/>
    </source>
</evidence>
<evidence type="ECO:0000313" key="1">
    <source>
        <dbReference type="EMBL" id="KAF1934738.1"/>
    </source>
</evidence>
<gene>
    <name evidence="1" type="ORF">EJ02DRAFT_313010</name>
</gene>
<dbReference type="Proteomes" id="UP000800038">
    <property type="component" value="Unassembled WGS sequence"/>
</dbReference>
<keyword evidence="2" id="KW-1185">Reference proteome</keyword>
<dbReference type="AlphaFoldDB" id="A0A6A5S5S2"/>
<proteinExistence type="predicted"/>
<organism evidence="1 2">
    <name type="scientific">Clathrospora elynae</name>
    <dbReference type="NCBI Taxonomy" id="706981"/>
    <lineage>
        <taxon>Eukaryota</taxon>
        <taxon>Fungi</taxon>
        <taxon>Dikarya</taxon>
        <taxon>Ascomycota</taxon>
        <taxon>Pezizomycotina</taxon>
        <taxon>Dothideomycetes</taxon>
        <taxon>Pleosporomycetidae</taxon>
        <taxon>Pleosporales</taxon>
        <taxon>Diademaceae</taxon>
        <taxon>Clathrospora</taxon>
    </lineage>
</organism>
<dbReference type="OrthoDB" id="3800288at2759"/>
<sequence length="80" mass="9174">LLSDLTLPQYYVIQNCMLIASAINTWNEADIWRVYAVEIYQTSLGEATRQKDTNGLEVLRKVRIELDQLLGPYIEDLASL</sequence>
<feature type="non-terminal residue" evidence="1">
    <location>
        <position position="80"/>
    </location>
</feature>
<reference evidence="1" key="1">
    <citation type="journal article" date="2020" name="Stud. Mycol.">
        <title>101 Dothideomycetes genomes: a test case for predicting lifestyles and emergence of pathogens.</title>
        <authorList>
            <person name="Haridas S."/>
            <person name="Albert R."/>
            <person name="Binder M."/>
            <person name="Bloem J."/>
            <person name="Labutti K."/>
            <person name="Salamov A."/>
            <person name="Andreopoulos B."/>
            <person name="Baker S."/>
            <person name="Barry K."/>
            <person name="Bills G."/>
            <person name="Bluhm B."/>
            <person name="Cannon C."/>
            <person name="Castanera R."/>
            <person name="Culley D."/>
            <person name="Daum C."/>
            <person name="Ezra D."/>
            <person name="Gonzalez J."/>
            <person name="Henrissat B."/>
            <person name="Kuo A."/>
            <person name="Liang C."/>
            <person name="Lipzen A."/>
            <person name="Lutzoni F."/>
            <person name="Magnuson J."/>
            <person name="Mondo S."/>
            <person name="Nolan M."/>
            <person name="Ohm R."/>
            <person name="Pangilinan J."/>
            <person name="Park H.-J."/>
            <person name="Ramirez L."/>
            <person name="Alfaro M."/>
            <person name="Sun H."/>
            <person name="Tritt A."/>
            <person name="Yoshinaga Y."/>
            <person name="Zwiers L.-H."/>
            <person name="Turgeon B."/>
            <person name="Goodwin S."/>
            <person name="Spatafora J."/>
            <person name="Crous P."/>
            <person name="Grigoriev I."/>
        </authorList>
    </citation>
    <scope>NUCLEOTIDE SEQUENCE</scope>
    <source>
        <strain evidence="1">CBS 161.51</strain>
    </source>
</reference>
<feature type="non-terminal residue" evidence="1">
    <location>
        <position position="1"/>
    </location>
</feature>
<protein>
    <submittedName>
        <fullName evidence="1">Uncharacterized protein</fullName>
    </submittedName>
</protein>
<accession>A0A6A5S5S2</accession>